<proteinExistence type="predicted"/>
<reference evidence="9" key="1">
    <citation type="submission" date="2020-05" db="UniProtKB">
        <authorList>
            <consortium name="EnsemblMetazoa"/>
        </authorList>
    </citation>
    <scope>IDENTIFICATION</scope>
    <source>
        <strain evidence="9">Aabys</strain>
    </source>
</reference>
<keyword evidence="5" id="KW-0325">Glycoprotein</keyword>
<organism evidence="9">
    <name type="scientific">Musca domestica</name>
    <name type="common">House fly</name>
    <dbReference type="NCBI Taxonomy" id="7370"/>
    <lineage>
        <taxon>Eukaryota</taxon>
        <taxon>Metazoa</taxon>
        <taxon>Ecdysozoa</taxon>
        <taxon>Arthropoda</taxon>
        <taxon>Hexapoda</taxon>
        <taxon>Insecta</taxon>
        <taxon>Pterygota</taxon>
        <taxon>Neoptera</taxon>
        <taxon>Endopterygota</taxon>
        <taxon>Diptera</taxon>
        <taxon>Brachycera</taxon>
        <taxon>Muscomorpha</taxon>
        <taxon>Muscoidea</taxon>
        <taxon>Muscidae</taxon>
        <taxon>Musca</taxon>
    </lineage>
</organism>
<feature type="domain" description="Chitin-binding type-2" evidence="8">
    <location>
        <begin position="47"/>
        <end position="104"/>
    </location>
</feature>
<dbReference type="InterPro" id="IPR036508">
    <property type="entry name" value="Chitin-bd_dom_sf"/>
</dbReference>
<dbReference type="VEuPathDB" id="VectorBase:MDOMA2_010330"/>
<dbReference type="SMART" id="SM00494">
    <property type="entry name" value="ChtBD2"/>
    <property type="match status" value="2"/>
</dbReference>
<dbReference type="InterPro" id="IPR002557">
    <property type="entry name" value="Chitin-bd_dom"/>
</dbReference>
<dbReference type="Pfam" id="PF01607">
    <property type="entry name" value="CBM_14"/>
    <property type="match status" value="2"/>
</dbReference>
<accession>A0A1I8M8Q3</accession>
<evidence type="ECO:0000256" key="3">
    <source>
        <dbReference type="ARBA" id="ARBA00022737"/>
    </source>
</evidence>
<sequence length="445" mass="47922">MAWQTVAIICFDQKLMSTDMGGINLLLPLLVIGPMIAIATANPFSHVNDCRNQADGTYLNDPRSCSHYYICYQGQRYRQRCPSGLFYDDHTRMCNIAGLVKCAQLKRIALRLNEYSSMERDVSSEGGAARENCKTTTPAPCHPEVVTTTTPCHAQPPRSTTTTPCHSEPPSSTTTTPQNPPSSTTTTPCQTEPPSSTTTTPQNPPSSTTTTPCQTEPPSSTTTTPSSTTTTPQNPPSSTTTTPQNPPSSTTTTPCQTEPPSSTTTTPQNPPSSTTTTPCQTEPPSSTTTTPQNPPSSTTTTPRNSEPPSSTTTTPQNSEPPSSTTTTPCHPEPPVTTTTTPCHPRTTTPCHQTTTPCPQSKQNRKKVSSTLRARSGKITSRRNQHPICVGQAYGSLVRDPNDCGKFHACLDGRSVEFNCPANLYFDETKMVCNFRNMVKCDIGNK</sequence>
<keyword evidence="7" id="KW-1133">Transmembrane helix</keyword>
<dbReference type="PANTHER" id="PTHR23301:SF0">
    <property type="entry name" value="CHITIN-BINDING TYPE-2 DOMAIN-CONTAINING PROTEIN-RELATED"/>
    <property type="match status" value="1"/>
</dbReference>
<dbReference type="GO" id="GO:0008061">
    <property type="term" value="F:chitin binding"/>
    <property type="evidence" value="ECO:0007669"/>
    <property type="project" value="UniProtKB-KW"/>
</dbReference>
<evidence type="ECO:0000256" key="5">
    <source>
        <dbReference type="ARBA" id="ARBA00023180"/>
    </source>
</evidence>
<feature type="domain" description="Chitin-binding type-2" evidence="8">
    <location>
        <begin position="385"/>
        <end position="442"/>
    </location>
</feature>
<dbReference type="EnsemblMetazoa" id="MDOA002379-RB">
    <property type="protein sequence ID" value="MDOA002379-PB"/>
    <property type="gene ID" value="MDOA002379"/>
</dbReference>
<keyword evidence="7" id="KW-0472">Membrane</keyword>
<dbReference type="PANTHER" id="PTHR23301">
    <property type="entry name" value="CHITIN BINDING PERITROPHIN-A"/>
    <property type="match status" value="1"/>
</dbReference>
<dbReference type="GO" id="GO:0005576">
    <property type="term" value="C:extracellular region"/>
    <property type="evidence" value="ECO:0007669"/>
    <property type="project" value="InterPro"/>
</dbReference>
<feature type="region of interest" description="Disordered" evidence="6">
    <location>
        <begin position="118"/>
        <end position="382"/>
    </location>
</feature>
<dbReference type="AlphaFoldDB" id="A0A1I8M8Q3"/>
<keyword evidence="2" id="KW-0732">Signal</keyword>
<feature type="compositionally biased region" description="Low complexity" evidence="6">
    <location>
        <begin position="159"/>
        <end position="360"/>
    </location>
</feature>
<feature type="transmembrane region" description="Helical" evidence="7">
    <location>
        <begin position="21"/>
        <end position="41"/>
    </location>
</feature>
<evidence type="ECO:0000313" key="9">
    <source>
        <dbReference type="EnsemblMetazoa" id="MDOA002379-PB"/>
    </source>
</evidence>
<protein>
    <recommendedName>
        <fullName evidence="8">Chitin-binding type-2 domain-containing protein</fullName>
    </recommendedName>
</protein>
<dbReference type="VEuPathDB" id="VectorBase:MDOA002379"/>
<evidence type="ECO:0000259" key="8">
    <source>
        <dbReference type="PROSITE" id="PS50940"/>
    </source>
</evidence>
<keyword evidence="7" id="KW-0812">Transmembrane</keyword>
<keyword evidence="3" id="KW-0677">Repeat</keyword>
<dbReference type="PROSITE" id="PS50940">
    <property type="entry name" value="CHIT_BIND_II"/>
    <property type="match status" value="2"/>
</dbReference>
<dbReference type="InterPro" id="IPR051940">
    <property type="entry name" value="Chitin_bind-dev_reg"/>
</dbReference>
<dbReference type="SUPFAM" id="SSF57625">
    <property type="entry name" value="Invertebrate chitin-binding proteins"/>
    <property type="match status" value="2"/>
</dbReference>
<evidence type="ECO:0000256" key="4">
    <source>
        <dbReference type="ARBA" id="ARBA00023157"/>
    </source>
</evidence>
<evidence type="ECO:0000256" key="6">
    <source>
        <dbReference type="SAM" id="MobiDB-lite"/>
    </source>
</evidence>
<evidence type="ECO:0000256" key="7">
    <source>
        <dbReference type="SAM" id="Phobius"/>
    </source>
</evidence>
<evidence type="ECO:0000256" key="1">
    <source>
        <dbReference type="ARBA" id="ARBA00022669"/>
    </source>
</evidence>
<keyword evidence="1" id="KW-0147">Chitin-binding</keyword>
<name>A0A1I8M8Q3_MUSDO</name>
<dbReference type="Gene3D" id="2.170.140.10">
    <property type="entry name" value="Chitin binding domain"/>
    <property type="match status" value="2"/>
</dbReference>
<evidence type="ECO:0000256" key="2">
    <source>
        <dbReference type="ARBA" id="ARBA00022729"/>
    </source>
</evidence>
<keyword evidence="4" id="KW-1015">Disulfide bond</keyword>